<keyword evidence="6" id="KW-0121">Carboxypeptidase</keyword>
<gene>
    <name evidence="6" type="ORF">TVY486_1010490</name>
</gene>
<sequence>MPRVARRELKNKAAGIVSRSRSNASGSGPTAGTGGVSVPRSRQHSQQPRKRTSISRRPLKHGGKAYHDIIFCPSPQDPFPFPFALRMTTAKTMYSNTRTLVVGRGTESGVTTNNRAMPTDEAATAEAYLRQMRVVSASFSGRLLGETTVAYTSCVTGAVDGNGVGCVGSSSAISTGQNLYDQIYELHQWVFAKGMSCVNGRLRVSKNAWQGLFNKKNNIWRSLMSVLGSELILNDENTAAGMLTLLYNLMRTLGRRRRRRAVRACAKLELSELCYSIVELYDTALADSLGVRLCNTFQSVRKGAGDGAHNDKKCSSLGSKRGISADALLYSPALVRIYEATALLLALCGVEDGKVLNAVRRLRLLTILLRAAGLFFTTLQYLLNMLRNSEEGGLSACPLSPIAECHLRTSSIIGCIKTISDALLHLLVSLHQLSVSPANAEFIGLQGVMLCMQVGWMVQNHLTQVPAPRRSACPNLQKSLEALALWSVELIHRLYSKLKKIKLALEVTRQQRIVDLLAAFIKFPLVNVDLVFSSLNLLNFISTRDTKSREQLYCESGGLASLVQGLLSSSELMGRLPTQWHKIFILLYKLFGISSLPGEHKPARVNDQVTSTVRVVPTLPTHLQHEPVVASELCSLGSEASTGRVGSFPYHLIDMDPSVHSPEMRIRNAWLAHSDFDLDTTIDVDKMDADPCNFVPPHALPWLFSDSGVPLCHELSSPQFSVEGIHHSGLFASVPSEEPQALQPPSDGVRVRVLKRMIERLCTTPRLSDRVVYERPALALATQQTDATDVSLSKVHDGSSSADGPCILPFLLGRGTKADTTSGFLKFRSNFESGNLQRAVAVASHEYDLILSCDTNTNCHIQWFCFSVENYIPGETYHFNILNMEKPTSTFNEGQRPVMLFVECPDRVDEGAARPRWVHCGYDIFYYQNFYERPARSTTTPSMDDGSALCHSSVINGKHGNGQQASDRAKKKKMGGGSRRTVQQRDVTSYSYTLSFSVQFPERQGCVYFANCYPYTYSNLLSDLESWKLQSSAVLGPSVLFSVQQLCCTPGGLPVPIITLTASESRGNCATNEGSSTGLLDTGTDGGKLKRETLNCTTTEEFKPIRERPVCIVTARVHPGESNASWMMRGLMSLILSDQEHSHLLRGRFVWKVIPMLNPDGVVLGNHRCSIGGADLNRDYADPKPQTNPVVFSLKRLTQHFIKHESRSVALFADLHGHSRAKNFLMYGCARSNGAVKNSKLATKGALTPTSGTSVVPNSPANIGKVATATSPFSPSSMCVEKLLPILLSELTPSFSLQSCSFAVQRSKRFTGRVVMYRQFGIRMSYTLEATLMGGMRSCQCTTGVVPTHGEVKQVGRCRSQSRSDGHDNKGADATSSKEIAYNTSHFERMGAMLAHSINLLVSDLGDVPSINREAIERAWSQLVTSSNPEGTPNSTTISLGGSYALATRKERRTEPRSVGRERPTAWLLPSTDQREAVLRVLRLRPRPAGVSLAVSGPTLLGDDIDNESSIVEEDEEDENECVDQLVEDGGESDDSVDNEDEEDEDDDDDGEGEDDDENEQEISVNTGDVDYSDLLYMVSEPSSAARTR</sequence>
<keyword evidence="6" id="KW-0378">Hydrolase</keyword>
<keyword evidence="6" id="KW-0645">Protease</keyword>
<reference evidence="6" key="1">
    <citation type="journal article" date="2012" name="Proc. Natl. Acad. Sci. U.S.A.">
        <title>Antigenic diversity is generated by distinct evolutionary mechanisms in African trypanosome species.</title>
        <authorList>
            <person name="Jackson A.P."/>
            <person name="Berry A."/>
            <person name="Aslett M."/>
            <person name="Allison H.C."/>
            <person name="Burton P."/>
            <person name="Vavrova-Anderson J."/>
            <person name="Brown R."/>
            <person name="Browne H."/>
            <person name="Corton N."/>
            <person name="Hauser H."/>
            <person name="Gamble J."/>
            <person name="Gilderthorp R."/>
            <person name="Marcello L."/>
            <person name="McQuillan J."/>
            <person name="Otto T.D."/>
            <person name="Quail M.A."/>
            <person name="Sanders M.J."/>
            <person name="van Tonder A."/>
            <person name="Ginger M.L."/>
            <person name="Field M.C."/>
            <person name="Barry J.D."/>
            <person name="Hertz-Fowler C."/>
            <person name="Berriman M."/>
        </authorList>
    </citation>
    <scope>NUCLEOTIDE SEQUENCE</scope>
    <source>
        <strain evidence="6">Y486</strain>
    </source>
</reference>
<feature type="region of interest" description="Disordered" evidence="4">
    <location>
        <begin position="1"/>
        <end position="59"/>
    </location>
</feature>
<feature type="compositionally biased region" description="Acidic residues" evidence="4">
    <location>
        <begin position="1511"/>
        <end position="1561"/>
    </location>
</feature>
<dbReference type="GO" id="GO:0004181">
    <property type="term" value="F:metallocarboxypeptidase activity"/>
    <property type="evidence" value="ECO:0007669"/>
    <property type="project" value="InterPro"/>
</dbReference>
<dbReference type="Pfam" id="PF18027">
    <property type="entry name" value="Pepdidase_M14_N"/>
    <property type="match status" value="1"/>
</dbReference>
<dbReference type="PANTHER" id="PTHR12756:SF11">
    <property type="entry name" value="CYTOSOLIC CARBOXYPEPTIDASE 1"/>
    <property type="match status" value="1"/>
</dbReference>
<dbReference type="GO" id="GO:0006508">
    <property type="term" value="P:proteolysis"/>
    <property type="evidence" value="ECO:0007669"/>
    <property type="project" value="InterPro"/>
</dbReference>
<dbReference type="InterPro" id="IPR050821">
    <property type="entry name" value="Cytosolic_carboxypeptidase"/>
</dbReference>
<dbReference type="OMA" id="FMADCRE"/>
<feature type="compositionally biased region" description="Basic and acidic residues" evidence="4">
    <location>
        <begin position="1362"/>
        <end position="1371"/>
    </location>
</feature>
<dbReference type="Gene3D" id="3.40.630.10">
    <property type="entry name" value="Zn peptidases"/>
    <property type="match status" value="1"/>
</dbReference>
<feature type="region of interest" description="Disordered" evidence="4">
    <location>
        <begin position="1511"/>
        <end position="1589"/>
    </location>
</feature>
<feature type="compositionally biased region" description="Basic and acidic residues" evidence="4">
    <location>
        <begin position="1"/>
        <end position="11"/>
    </location>
</feature>
<dbReference type="Pfam" id="PF00246">
    <property type="entry name" value="Peptidase_M14"/>
    <property type="match status" value="1"/>
</dbReference>
<organism evidence="6">
    <name type="scientific">Trypanosoma vivax (strain Y486)</name>
    <dbReference type="NCBI Taxonomy" id="1055687"/>
    <lineage>
        <taxon>Eukaryota</taxon>
        <taxon>Discoba</taxon>
        <taxon>Euglenozoa</taxon>
        <taxon>Kinetoplastea</taxon>
        <taxon>Metakinetoplastina</taxon>
        <taxon>Trypanosomatida</taxon>
        <taxon>Trypanosomatidae</taxon>
        <taxon>Trypanosoma</taxon>
        <taxon>Duttonella</taxon>
    </lineage>
</organism>
<feature type="compositionally biased region" description="Basic residues" evidence="4">
    <location>
        <begin position="41"/>
        <end position="59"/>
    </location>
</feature>
<accession>G0U7Z8</accession>
<comment type="cofactor">
    <cofactor evidence="1">
        <name>Zn(2+)</name>
        <dbReference type="ChEBI" id="CHEBI:29105"/>
    </cofactor>
</comment>
<dbReference type="PANTHER" id="PTHR12756">
    <property type="entry name" value="CYTOSOLIC CARBOXYPEPTIDASE"/>
    <property type="match status" value="1"/>
</dbReference>
<dbReference type="EMBL" id="HE573026">
    <property type="protein sequence ID" value="CCC52006.1"/>
    <property type="molecule type" value="Genomic_DNA"/>
</dbReference>
<dbReference type="InterPro" id="IPR000834">
    <property type="entry name" value="Peptidase_M14"/>
</dbReference>
<evidence type="ECO:0000256" key="2">
    <source>
        <dbReference type="ARBA" id="ARBA00005988"/>
    </source>
</evidence>
<dbReference type="VEuPathDB" id="TriTrypDB:TvY486_1010490"/>
<evidence type="ECO:0000256" key="1">
    <source>
        <dbReference type="ARBA" id="ARBA00001947"/>
    </source>
</evidence>
<protein>
    <submittedName>
        <fullName evidence="6">Putative zinc carboxypeptidase (Metallo-peptidase, clan mc, family m14)</fullName>
    </submittedName>
</protein>
<dbReference type="Gene3D" id="2.60.40.3120">
    <property type="match status" value="1"/>
</dbReference>
<dbReference type="InterPro" id="IPR040626">
    <property type="entry name" value="Pepdidase_M14_N"/>
</dbReference>
<proteinExistence type="inferred from homology"/>
<feature type="region of interest" description="Disordered" evidence="4">
    <location>
        <begin position="956"/>
        <end position="982"/>
    </location>
</feature>
<dbReference type="GO" id="GO:0008270">
    <property type="term" value="F:zinc ion binding"/>
    <property type="evidence" value="ECO:0007669"/>
    <property type="project" value="InterPro"/>
</dbReference>
<feature type="active site" description="Proton donor/acceptor" evidence="3">
    <location>
        <position position="1329"/>
    </location>
</feature>
<dbReference type="PROSITE" id="PS52035">
    <property type="entry name" value="PEPTIDASE_M14"/>
    <property type="match status" value="1"/>
</dbReference>
<evidence type="ECO:0000256" key="4">
    <source>
        <dbReference type="SAM" id="MobiDB-lite"/>
    </source>
</evidence>
<dbReference type="SUPFAM" id="SSF53187">
    <property type="entry name" value="Zn-dependent exopeptidases"/>
    <property type="match status" value="1"/>
</dbReference>
<feature type="domain" description="Peptidase M14" evidence="5">
    <location>
        <begin position="1013"/>
        <end position="1353"/>
    </location>
</feature>
<evidence type="ECO:0000259" key="5">
    <source>
        <dbReference type="PROSITE" id="PS52035"/>
    </source>
</evidence>
<evidence type="ECO:0000313" key="6">
    <source>
        <dbReference type="EMBL" id="CCC52006.1"/>
    </source>
</evidence>
<evidence type="ECO:0000256" key="3">
    <source>
        <dbReference type="PROSITE-ProRule" id="PRU01379"/>
    </source>
</evidence>
<feature type="region of interest" description="Disordered" evidence="4">
    <location>
        <begin position="1354"/>
        <end position="1376"/>
    </location>
</feature>
<comment type="similarity">
    <text evidence="2 3">Belongs to the peptidase M14 family.</text>
</comment>
<name>G0U7Z8_TRYVY</name>